<dbReference type="PROSITE" id="PS50297">
    <property type="entry name" value="ANK_REP_REGION"/>
    <property type="match status" value="4"/>
</dbReference>
<evidence type="ECO:0008006" key="6">
    <source>
        <dbReference type="Google" id="ProtNLM"/>
    </source>
</evidence>
<dbReference type="SUPFAM" id="SSF48403">
    <property type="entry name" value="Ankyrin repeat"/>
    <property type="match status" value="1"/>
</dbReference>
<keyword evidence="5" id="KW-1185">Reference proteome</keyword>
<dbReference type="PANTHER" id="PTHR24171">
    <property type="entry name" value="ANKYRIN REPEAT DOMAIN-CONTAINING PROTEIN 39-RELATED"/>
    <property type="match status" value="1"/>
</dbReference>
<evidence type="ECO:0000256" key="3">
    <source>
        <dbReference type="PROSITE-ProRule" id="PRU00023"/>
    </source>
</evidence>
<reference evidence="4 5" key="1">
    <citation type="submission" date="2024-03" db="EMBL/GenBank/DDBJ databases">
        <title>Adaptation during the transition from Ophiocordyceps entomopathogen to insect associate is accompanied by gene loss and intensified selection.</title>
        <authorList>
            <person name="Ward C.M."/>
            <person name="Onetto C.A."/>
            <person name="Borneman A.R."/>
        </authorList>
    </citation>
    <scope>NUCLEOTIDE SEQUENCE [LARGE SCALE GENOMIC DNA]</scope>
    <source>
        <strain evidence="4">AWRI1</strain>
        <tissue evidence="4">Single Adult Female</tissue>
    </source>
</reference>
<evidence type="ECO:0000313" key="4">
    <source>
        <dbReference type="EMBL" id="KAK7575808.1"/>
    </source>
</evidence>
<dbReference type="PANTHER" id="PTHR24171:SF8">
    <property type="entry name" value="BRCA1-ASSOCIATED RING DOMAIN PROTEIN 1"/>
    <property type="match status" value="1"/>
</dbReference>
<feature type="repeat" description="ANK" evidence="3">
    <location>
        <begin position="171"/>
        <end position="203"/>
    </location>
</feature>
<dbReference type="InterPro" id="IPR036770">
    <property type="entry name" value="Ankyrin_rpt-contain_sf"/>
</dbReference>
<dbReference type="GO" id="GO:0070531">
    <property type="term" value="C:BRCA1-A complex"/>
    <property type="evidence" value="ECO:0007669"/>
    <property type="project" value="TreeGrafter"/>
</dbReference>
<dbReference type="SMART" id="SM00248">
    <property type="entry name" value="ANK"/>
    <property type="match status" value="5"/>
</dbReference>
<dbReference type="InterPro" id="IPR002110">
    <property type="entry name" value="Ankyrin_rpt"/>
</dbReference>
<dbReference type="Pfam" id="PF12796">
    <property type="entry name" value="Ank_2"/>
    <property type="match status" value="2"/>
</dbReference>
<accession>A0AAN9Y065</accession>
<dbReference type="GO" id="GO:0085020">
    <property type="term" value="P:protein K6-linked ubiquitination"/>
    <property type="evidence" value="ECO:0007669"/>
    <property type="project" value="TreeGrafter"/>
</dbReference>
<dbReference type="PRINTS" id="PR01415">
    <property type="entry name" value="ANKYRIN"/>
</dbReference>
<evidence type="ECO:0000313" key="5">
    <source>
        <dbReference type="Proteomes" id="UP001367676"/>
    </source>
</evidence>
<dbReference type="EMBL" id="JBBCAQ010000036">
    <property type="protein sequence ID" value="KAK7575808.1"/>
    <property type="molecule type" value="Genomic_DNA"/>
</dbReference>
<sequence>MLDLDTKIFMNAYEGKVNLVTELVDKNEKYVTLTDSSGRLLLHWAALGGHDQLVSYLLSKGQPVNAQDDTKMTPLILAASAGRTQTVKILLNAGAEVNSVNEGGHSALQYSASKGWKEIVEVLVTNGADLNIQDSQGASALHRAASKGVTAIVSYLLECDRPINVNSTDSYGNTPLHLAAEEERADEVQMLLQHGADPNMLNKDKKTPDQLARFGLTGLIESKK</sequence>
<dbReference type="Proteomes" id="UP001367676">
    <property type="component" value="Unassembled WGS sequence"/>
</dbReference>
<dbReference type="Gene3D" id="1.25.40.20">
    <property type="entry name" value="Ankyrin repeat-containing domain"/>
    <property type="match status" value="2"/>
</dbReference>
<feature type="repeat" description="ANK" evidence="3">
    <location>
        <begin position="70"/>
        <end position="102"/>
    </location>
</feature>
<dbReference type="GO" id="GO:0004842">
    <property type="term" value="F:ubiquitin-protein transferase activity"/>
    <property type="evidence" value="ECO:0007669"/>
    <property type="project" value="TreeGrafter"/>
</dbReference>
<dbReference type="GO" id="GO:0031436">
    <property type="term" value="C:BRCA1-BARD1 complex"/>
    <property type="evidence" value="ECO:0007669"/>
    <property type="project" value="TreeGrafter"/>
</dbReference>
<gene>
    <name evidence="4" type="ORF">V9T40_012094</name>
</gene>
<feature type="repeat" description="ANK" evidence="3">
    <location>
        <begin position="136"/>
        <end position="168"/>
    </location>
</feature>
<dbReference type="PROSITE" id="PS50088">
    <property type="entry name" value="ANK_REPEAT"/>
    <property type="match status" value="5"/>
</dbReference>
<keyword evidence="1" id="KW-0677">Repeat</keyword>
<feature type="repeat" description="ANK" evidence="3">
    <location>
        <begin position="37"/>
        <end position="69"/>
    </location>
</feature>
<name>A0AAN9Y065_9HEMI</name>
<organism evidence="4 5">
    <name type="scientific">Parthenolecanium corni</name>
    <dbReference type="NCBI Taxonomy" id="536013"/>
    <lineage>
        <taxon>Eukaryota</taxon>
        <taxon>Metazoa</taxon>
        <taxon>Ecdysozoa</taxon>
        <taxon>Arthropoda</taxon>
        <taxon>Hexapoda</taxon>
        <taxon>Insecta</taxon>
        <taxon>Pterygota</taxon>
        <taxon>Neoptera</taxon>
        <taxon>Paraneoptera</taxon>
        <taxon>Hemiptera</taxon>
        <taxon>Sternorrhyncha</taxon>
        <taxon>Coccoidea</taxon>
        <taxon>Coccidae</taxon>
        <taxon>Parthenolecanium</taxon>
    </lineage>
</organism>
<evidence type="ECO:0000256" key="2">
    <source>
        <dbReference type="ARBA" id="ARBA00023043"/>
    </source>
</evidence>
<keyword evidence="2 3" id="KW-0040">ANK repeat</keyword>
<protein>
    <recommendedName>
        <fullName evidence="6">26S proteasome non-ATPase regulatory subunit 10</fullName>
    </recommendedName>
</protein>
<comment type="caution">
    <text evidence="4">The sequence shown here is derived from an EMBL/GenBank/DDBJ whole genome shotgun (WGS) entry which is preliminary data.</text>
</comment>
<evidence type="ECO:0000256" key="1">
    <source>
        <dbReference type="ARBA" id="ARBA00022737"/>
    </source>
</evidence>
<proteinExistence type="predicted"/>
<dbReference type="AlphaFoldDB" id="A0AAN9Y065"/>
<feature type="repeat" description="ANK" evidence="3">
    <location>
        <begin position="103"/>
        <end position="135"/>
    </location>
</feature>